<keyword evidence="2" id="KW-1185">Reference proteome</keyword>
<dbReference type="AlphaFoldDB" id="A0A0C9Z009"/>
<gene>
    <name evidence="1" type="ORF">PISMIDRAFT_623636</name>
</gene>
<sequence length="76" mass="8694">MRLPIYYIRPAILVAETDSMSTSAASCYSYTWNSDSANTRNGRYRMDVGSEMYLICVSKALLLERRLFSLLARSSR</sequence>
<evidence type="ECO:0000313" key="2">
    <source>
        <dbReference type="Proteomes" id="UP000054018"/>
    </source>
</evidence>
<dbReference type="EMBL" id="KN833782">
    <property type="protein sequence ID" value="KIK19564.1"/>
    <property type="molecule type" value="Genomic_DNA"/>
</dbReference>
<reference evidence="2" key="2">
    <citation type="submission" date="2015-01" db="EMBL/GenBank/DDBJ databases">
        <title>Evolutionary Origins and Diversification of the Mycorrhizal Mutualists.</title>
        <authorList>
            <consortium name="DOE Joint Genome Institute"/>
            <consortium name="Mycorrhizal Genomics Consortium"/>
            <person name="Kohler A."/>
            <person name="Kuo A."/>
            <person name="Nagy L.G."/>
            <person name="Floudas D."/>
            <person name="Copeland A."/>
            <person name="Barry K.W."/>
            <person name="Cichocki N."/>
            <person name="Veneault-Fourrey C."/>
            <person name="LaButti K."/>
            <person name="Lindquist E.A."/>
            <person name="Lipzen A."/>
            <person name="Lundell T."/>
            <person name="Morin E."/>
            <person name="Murat C."/>
            <person name="Riley R."/>
            <person name="Ohm R."/>
            <person name="Sun H."/>
            <person name="Tunlid A."/>
            <person name="Henrissat B."/>
            <person name="Grigoriev I.V."/>
            <person name="Hibbett D.S."/>
            <person name="Martin F."/>
        </authorList>
    </citation>
    <scope>NUCLEOTIDE SEQUENCE [LARGE SCALE GENOMIC DNA]</scope>
    <source>
        <strain evidence="2">441</strain>
    </source>
</reference>
<protein>
    <submittedName>
        <fullName evidence="1">Uncharacterized protein</fullName>
    </submittedName>
</protein>
<proteinExistence type="predicted"/>
<accession>A0A0C9Z009</accession>
<organism evidence="1 2">
    <name type="scientific">Pisolithus microcarpus 441</name>
    <dbReference type="NCBI Taxonomy" id="765257"/>
    <lineage>
        <taxon>Eukaryota</taxon>
        <taxon>Fungi</taxon>
        <taxon>Dikarya</taxon>
        <taxon>Basidiomycota</taxon>
        <taxon>Agaricomycotina</taxon>
        <taxon>Agaricomycetes</taxon>
        <taxon>Agaricomycetidae</taxon>
        <taxon>Boletales</taxon>
        <taxon>Sclerodermatineae</taxon>
        <taxon>Pisolithaceae</taxon>
        <taxon>Pisolithus</taxon>
    </lineage>
</organism>
<evidence type="ECO:0000313" key="1">
    <source>
        <dbReference type="EMBL" id="KIK19564.1"/>
    </source>
</evidence>
<reference evidence="1 2" key="1">
    <citation type="submission" date="2014-04" db="EMBL/GenBank/DDBJ databases">
        <authorList>
            <consortium name="DOE Joint Genome Institute"/>
            <person name="Kuo A."/>
            <person name="Kohler A."/>
            <person name="Costa M.D."/>
            <person name="Nagy L.G."/>
            <person name="Floudas D."/>
            <person name="Copeland A."/>
            <person name="Barry K.W."/>
            <person name="Cichocki N."/>
            <person name="Veneault-Fourrey C."/>
            <person name="LaButti K."/>
            <person name="Lindquist E.A."/>
            <person name="Lipzen A."/>
            <person name="Lundell T."/>
            <person name="Morin E."/>
            <person name="Murat C."/>
            <person name="Sun H."/>
            <person name="Tunlid A."/>
            <person name="Henrissat B."/>
            <person name="Grigoriev I.V."/>
            <person name="Hibbett D.S."/>
            <person name="Martin F."/>
            <person name="Nordberg H.P."/>
            <person name="Cantor M.N."/>
            <person name="Hua S.X."/>
        </authorList>
    </citation>
    <scope>NUCLEOTIDE SEQUENCE [LARGE SCALE GENOMIC DNA]</scope>
    <source>
        <strain evidence="1 2">441</strain>
    </source>
</reference>
<name>A0A0C9Z009_9AGAM</name>
<dbReference type="HOGENOM" id="CLU_2655460_0_0_1"/>
<dbReference type="Proteomes" id="UP000054018">
    <property type="component" value="Unassembled WGS sequence"/>
</dbReference>